<evidence type="ECO:0000313" key="2">
    <source>
        <dbReference type="EMBL" id="KAF7306433.1"/>
    </source>
</evidence>
<accession>A0A8H6SV27</accession>
<evidence type="ECO:0000313" key="3">
    <source>
        <dbReference type="Proteomes" id="UP000636479"/>
    </source>
</evidence>
<dbReference type="OrthoDB" id="3145912at2759"/>
<keyword evidence="3" id="KW-1185">Reference proteome</keyword>
<reference evidence="2" key="1">
    <citation type="submission" date="2020-05" db="EMBL/GenBank/DDBJ databases">
        <title>Mycena genomes resolve the evolution of fungal bioluminescence.</title>
        <authorList>
            <person name="Tsai I.J."/>
        </authorList>
    </citation>
    <scope>NUCLEOTIDE SEQUENCE</scope>
    <source>
        <strain evidence="2">171206Taipei</strain>
    </source>
</reference>
<feature type="compositionally biased region" description="Basic residues" evidence="1">
    <location>
        <begin position="279"/>
        <end position="296"/>
    </location>
</feature>
<dbReference type="GeneID" id="59343676"/>
<evidence type="ECO:0000256" key="1">
    <source>
        <dbReference type="SAM" id="MobiDB-lite"/>
    </source>
</evidence>
<proteinExistence type="predicted"/>
<gene>
    <name evidence="2" type="ORF">MIND_00434500</name>
</gene>
<protein>
    <submittedName>
        <fullName evidence="2">Uncharacterized protein</fullName>
    </submittedName>
</protein>
<dbReference type="Proteomes" id="UP000636479">
    <property type="component" value="Unassembled WGS sequence"/>
</dbReference>
<organism evidence="2 3">
    <name type="scientific">Mycena indigotica</name>
    <dbReference type="NCBI Taxonomy" id="2126181"/>
    <lineage>
        <taxon>Eukaryota</taxon>
        <taxon>Fungi</taxon>
        <taxon>Dikarya</taxon>
        <taxon>Basidiomycota</taxon>
        <taxon>Agaricomycotina</taxon>
        <taxon>Agaricomycetes</taxon>
        <taxon>Agaricomycetidae</taxon>
        <taxon>Agaricales</taxon>
        <taxon>Marasmiineae</taxon>
        <taxon>Mycenaceae</taxon>
        <taxon>Mycena</taxon>
    </lineage>
</organism>
<sequence>MALDAVPRLPQDLERAIFEVAVAEGTNTLKLILVAHRCRIWLEPMLYHTLTISQLTWSPSLPLLLQTLEAHPVRAACWIRYIRIDPYITQNDPSVTKLLSLCTGVVRLADFSYGRTPLRVLTRMKRLTRLCITLDTVDGLGLRSSPGAVSQFSFPRLTHLHLFDPPQRWAAISNFITPTHFPALRHLALRSYKQHINPVFVPILQKILNSKAGQALESLAIHVVASKEKENQNPDDSETTTFLDPRVQIISEPLVLGAHYDPWATSAPGHCQPDWTGGKIKRTRRGLRKRKGSGEC</sequence>
<comment type="caution">
    <text evidence="2">The sequence shown here is derived from an EMBL/GenBank/DDBJ whole genome shotgun (WGS) entry which is preliminary data.</text>
</comment>
<feature type="region of interest" description="Disordered" evidence="1">
    <location>
        <begin position="267"/>
        <end position="296"/>
    </location>
</feature>
<dbReference type="EMBL" id="JACAZF010000004">
    <property type="protein sequence ID" value="KAF7306433.1"/>
    <property type="molecule type" value="Genomic_DNA"/>
</dbReference>
<name>A0A8H6SV27_9AGAR</name>
<dbReference type="RefSeq" id="XP_037221452.1">
    <property type="nucleotide sequence ID" value="XM_037361160.1"/>
</dbReference>
<dbReference type="AlphaFoldDB" id="A0A8H6SV27"/>